<evidence type="ECO:0000256" key="2">
    <source>
        <dbReference type="SAM" id="SignalP"/>
    </source>
</evidence>
<dbReference type="Proteomes" id="UP000272025">
    <property type="component" value="Unassembled WGS sequence"/>
</dbReference>
<sequence length="270" mass="30328">MIGLLKLILWTTAAAVVSATAYIWAVFRSVSAINGEHMQTSTVVPSSLIRSTTVRRLVNPRGHMMVFCSFAYTFELRGPQVIVSDEAVLARFVRGFFFGPVLAVERTFIKMFVPALTRFKDAPGFADRHNVWSSSSLAPDHLPPKNTILFGCFYVAEVSLGFRHEGTYIDFAFGSDAGPAASLYRFSVKRTGMHGNMYSETNREVVTVHLSSLSCNPVVNRPIMPQWFQVYQQMYVQLLFRDGMAEVINLTGKVWPRIPGRDTPPLWVLH</sequence>
<keyword evidence="1" id="KW-0472">Membrane</keyword>
<evidence type="ECO:0000256" key="1">
    <source>
        <dbReference type="SAM" id="Phobius"/>
    </source>
</evidence>
<keyword evidence="2" id="KW-0732">Signal</keyword>
<protein>
    <submittedName>
        <fullName evidence="3">Uncharacterized protein</fullName>
    </submittedName>
</protein>
<proteinExistence type="predicted"/>
<evidence type="ECO:0000313" key="3">
    <source>
        <dbReference type="EMBL" id="ROT34469.1"/>
    </source>
</evidence>
<gene>
    <name evidence="3" type="ORF">SODALDRAFT_353789</name>
</gene>
<reference evidence="3 4" key="1">
    <citation type="journal article" date="2018" name="Mol. Ecol.">
        <title>The obligate alkalophilic soda-lake fungus Sodiomyces alkalinus has shifted to a protein diet.</title>
        <authorList>
            <person name="Grum-Grzhimaylo A.A."/>
            <person name="Falkoski D.L."/>
            <person name="van den Heuvel J."/>
            <person name="Valero-Jimenez C.A."/>
            <person name="Min B."/>
            <person name="Choi I.G."/>
            <person name="Lipzen A."/>
            <person name="Daum C.G."/>
            <person name="Aanen D.K."/>
            <person name="Tsang A."/>
            <person name="Henrissat B."/>
            <person name="Bilanenko E.N."/>
            <person name="de Vries R.P."/>
            <person name="van Kan J.A.L."/>
            <person name="Grigoriev I.V."/>
            <person name="Debets A.J.M."/>
        </authorList>
    </citation>
    <scope>NUCLEOTIDE SEQUENCE [LARGE SCALE GENOMIC DNA]</scope>
    <source>
        <strain evidence="3 4">F11</strain>
    </source>
</reference>
<dbReference type="EMBL" id="ML119069">
    <property type="protein sequence ID" value="ROT34469.1"/>
    <property type="molecule type" value="Genomic_DNA"/>
</dbReference>
<organism evidence="3 4">
    <name type="scientific">Sodiomyces alkalinus (strain CBS 110278 / VKM F-3762 / F11)</name>
    <name type="common">Alkaliphilic filamentous fungus</name>
    <dbReference type="NCBI Taxonomy" id="1314773"/>
    <lineage>
        <taxon>Eukaryota</taxon>
        <taxon>Fungi</taxon>
        <taxon>Dikarya</taxon>
        <taxon>Ascomycota</taxon>
        <taxon>Pezizomycotina</taxon>
        <taxon>Sordariomycetes</taxon>
        <taxon>Hypocreomycetidae</taxon>
        <taxon>Glomerellales</taxon>
        <taxon>Plectosphaerellaceae</taxon>
        <taxon>Sodiomyces</taxon>
    </lineage>
</organism>
<dbReference type="AlphaFoldDB" id="A0A3N2PIU8"/>
<keyword evidence="4" id="KW-1185">Reference proteome</keyword>
<keyword evidence="1" id="KW-1133">Transmembrane helix</keyword>
<accession>A0A3N2PIU8</accession>
<feature type="transmembrane region" description="Helical" evidence="1">
    <location>
        <begin position="7"/>
        <end position="27"/>
    </location>
</feature>
<evidence type="ECO:0000313" key="4">
    <source>
        <dbReference type="Proteomes" id="UP000272025"/>
    </source>
</evidence>
<dbReference type="GeneID" id="39582141"/>
<dbReference type="RefSeq" id="XP_028462275.1">
    <property type="nucleotide sequence ID" value="XM_028613663.1"/>
</dbReference>
<keyword evidence="1" id="KW-0812">Transmembrane</keyword>
<dbReference type="OrthoDB" id="3354680at2759"/>
<feature type="signal peptide" evidence="2">
    <location>
        <begin position="1"/>
        <end position="15"/>
    </location>
</feature>
<feature type="chain" id="PRO_5018110646" evidence="2">
    <location>
        <begin position="16"/>
        <end position="270"/>
    </location>
</feature>
<name>A0A3N2PIU8_SODAK</name>